<evidence type="ECO:0000256" key="7">
    <source>
        <dbReference type="ARBA" id="ARBA00022605"/>
    </source>
</evidence>
<dbReference type="GO" id="GO:0009316">
    <property type="term" value="C:3-isopropylmalate dehydratase complex"/>
    <property type="evidence" value="ECO:0007669"/>
    <property type="project" value="InterPro"/>
</dbReference>
<dbReference type="InterPro" id="IPR015928">
    <property type="entry name" value="Aconitase/3IPM_dehydase_swvl"/>
</dbReference>
<keyword evidence="13" id="KW-1185">Reference proteome</keyword>
<comment type="subunit">
    <text evidence="5 10">Heterodimer of LeuC and LeuD.</text>
</comment>
<dbReference type="NCBIfam" id="NF002458">
    <property type="entry name" value="PRK01641.1"/>
    <property type="match status" value="1"/>
</dbReference>
<dbReference type="OrthoDB" id="9777465at2"/>
<gene>
    <name evidence="10 12" type="primary">leuD</name>
    <name evidence="12" type="ORF">CR105_10570</name>
</gene>
<evidence type="ECO:0000313" key="13">
    <source>
        <dbReference type="Proteomes" id="UP000230390"/>
    </source>
</evidence>
<dbReference type="InterPro" id="IPR004431">
    <property type="entry name" value="3-IsopropMal_deHydase_ssu"/>
</dbReference>
<comment type="function">
    <text evidence="2 10">Catalyzes the isomerization between 2-isopropylmalate and 3-isopropylmalate, via the formation of 2-isopropylmaleate.</text>
</comment>
<evidence type="ECO:0000259" key="11">
    <source>
        <dbReference type="Pfam" id="PF00694"/>
    </source>
</evidence>
<reference evidence="12 13" key="1">
    <citation type="submission" date="2017-10" db="EMBL/GenBank/DDBJ databases">
        <title>Massilia psychrophilum sp. nov., a novel purple-pigmented bacterium isolated from Tianshan glacier, Xinjiang Municipality, China.</title>
        <authorList>
            <person name="Wang H."/>
        </authorList>
    </citation>
    <scope>NUCLEOTIDE SEQUENCE [LARGE SCALE GENOMIC DNA]</scope>
    <source>
        <strain evidence="12 13">JCM 30074</strain>
    </source>
</reference>
<dbReference type="Pfam" id="PF00694">
    <property type="entry name" value="Aconitase_C"/>
    <property type="match status" value="1"/>
</dbReference>
<comment type="catalytic activity">
    <reaction evidence="1 10">
        <text>(2R,3S)-3-isopropylmalate = (2S)-2-isopropylmalate</text>
        <dbReference type="Rhea" id="RHEA:32287"/>
        <dbReference type="ChEBI" id="CHEBI:1178"/>
        <dbReference type="ChEBI" id="CHEBI:35121"/>
        <dbReference type="EC" id="4.2.1.33"/>
    </reaction>
</comment>
<dbReference type="GO" id="GO:0009098">
    <property type="term" value="P:L-leucine biosynthetic process"/>
    <property type="evidence" value="ECO:0007669"/>
    <property type="project" value="UniProtKB-UniRule"/>
</dbReference>
<dbReference type="EC" id="4.2.1.33" evidence="10"/>
<dbReference type="RefSeq" id="WP_099788419.1">
    <property type="nucleotide sequence ID" value="NZ_JBHLYV010000032.1"/>
</dbReference>
<dbReference type="AlphaFoldDB" id="A0A2G8TFU2"/>
<dbReference type="CDD" id="cd01577">
    <property type="entry name" value="IPMI_Swivel"/>
    <property type="match status" value="1"/>
</dbReference>
<sequence>MADIANRIGGVAAAIPIDNLDTDQIMPKQFLRIIGKEGLAKGALYDLRFDGNCVPRPDFVLNRPGYEKPAVLIGGANFGCGSSREHAVWGLQQLGVQAVIASSFGEIFFGNAFNNRLLLITLDQASVDALAVEVAADPARHLQIDLESMQVYSPSGRAFAFSIGERNRRMIVEGLDMIGLTLQHHGAIEQFEARHFAAAPWMRVLNHG</sequence>
<dbReference type="PANTHER" id="PTHR43345">
    <property type="entry name" value="3-ISOPROPYLMALATE DEHYDRATASE SMALL SUBUNIT 2-RELATED-RELATED"/>
    <property type="match status" value="1"/>
</dbReference>
<dbReference type="EMBL" id="PDOC01000005">
    <property type="protein sequence ID" value="PIL44915.1"/>
    <property type="molecule type" value="Genomic_DNA"/>
</dbReference>
<comment type="similarity">
    <text evidence="4 10">Belongs to the LeuD family. LeuD type 1 subfamily.</text>
</comment>
<feature type="domain" description="Aconitase A/isopropylmalate dehydratase small subunit swivel" evidence="11">
    <location>
        <begin position="10"/>
        <end position="124"/>
    </location>
</feature>
<evidence type="ECO:0000313" key="12">
    <source>
        <dbReference type="EMBL" id="PIL44915.1"/>
    </source>
</evidence>
<dbReference type="UniPathway" id="UPA00048">
    <property type="reaction ID" value="UER00071"/>
</dbReference>
<evidence type="ECO:0000256" key="9">
    <source>
        <dbReference type="ARBA" id="ARBA00023304"/>
    </source>
</evidence>
<keyword evidence="7 10" id="KW-0028">Amino-acid biosynthesis</keyword>
<dbReference type="Proteomes" id="UP000230390">
    <property type="component" value="Unassembled WGS sequence"/>
</dbReference>
<dbReference type="GO" id="GO:0003861">
    <property type="term" value="F:3-isopropylmalate dehydratase activity"/>
    <property type="evidence" value="ECO:0007669"/>
    <property type="project" value="UniProtKB-UniRule"/>
</dbReference>
<proteinExistence type="inferred from homology"/>
<keyword evidence="9 10" id="KW-0100">Branched-chain amino acid biosynthesis</keyword>
<dbReference type="NCBIfam" id="TIGR00171">
    <property type="entry name" value="leuD"/>
    <property type="match status" value="1"/>
</dbReference>
<dbReference type="PANTHER" id="PTHR43345:SF5">
    <property type="entry name" value="3-ISOPROPYLMALATE DEHYDRATASE SMALL SUBUNIT"/>
    <property type="match status" value="1"/>
</dbReference>
<dbReference type="InterPro" id="IPR033940">
    <property type="entry name" value="IPMI_Swivel"/>
</dbReference>
<keyword evidence="6 10" id="KW-0432">Leucine biosynthesis</keyword>
<evidence type="ECO:0000256" key="2">
    <source>
        <dbReference type="ARBA" id="ARBA00002695"/>
    </source>
</evidence>
<comment type="caution">
    <text evidence="12">The sequence shown here is derived from an EMBL/GenBank/DDBJ whole genome shotgun (WGS) entry which is preliminary data.</text>
</comment>
<protein>
    <recommendedName>
        <fullName evidence="10">3-isopropylmalate dehydratase small subunit</fullName>
        <ecNumber evidence="10">4.2.1.33</ecNumber>
    </recommendedName>
    <alternativeName>
        <fullName evidence="10">Alpha-IPM isomerase</fullName>
        <shortName evidence="10">IPMI</shortName>
    </alternativeName>
    <alternativeName>
        <fullName evidence="10">Isopropylmalate isomerase</fullName>
    </alternativeName>
</protein>
<evidence type="ECO:0000256" key="4">
    <source>
        <dbReference type="ARBA" id="ARBA00009845"/>
    </source>
</evidence>
<evidence type="ECO:0000256" key="8">
    <source>
        <dbReference type="ARBA" id="ARBA00023239"/>
    </source>
</evidence>
<evidence type="ECO:0000256" key="5">
    <source>
        <dbReference type="ARBA" id="ARBA00011271"/>
    </source>
</evidence>
<dbReference type="InterPro" id="IPR000573">
    <property type="entry name" value="AconitaseA/IPMdHydase_ssu_swvl"/>
</dbReference>
<organism evidence="12 13">
    <name type="scientific">Massilia eurypsychrophila</name>
    <dbReference type="NCBI Taxonomy" id="1485217"/>
    <lineage>
        <taxon>Bacteria</taxon>
        <taxon>Pseudomonadati</taxon>
        <taxon>Pseudomonadota</taxon>
        <taxon>Betaproteobacteria</taxon>
        <taxon>Burkholderiales</taxon>
        <taxon>Oxalobacteraceae</taxon>
        <taxon>Telluria group</taxon>
        <taxon>Massilia</taxon>
    </lineage>
</organism>
<dbReference type="InterPro" id="IPR050075">
    <property type="entry name" value="LeuD"/>
</dbReference>
<dbReference type="Gene3D" id="3.20.19.10">
    <property type="entry name" value="Aconitase, domain 4"/>
    <property type="match status" value="1"/>
</dbReference>
<evidence type="ECO:0000256" key="3">
    <source>
        <dbReference type="ARBA" id="ARBA00004729"/>
    </source>
</evidence>
<dbReference type="HAMAP" id="MF_01031">
    <property type="entry name" value="LeuD_type1"/>
    <property type="match status" value="1"/>
</dbReference>
<keyword evidence="8 10" id="KW-0456">Lyase</keyword>
<evidence type="ECO:0000256" key="1">
    <source>
        <dbReference type="ARBA" id="ARBA00000491"/>
    </source>
</evidence>
<evidence type="ECO:0000256" key="6">
    <source>
        <dbReference type="ARBA" id="ARBA00022430"/>
    </source>
</evidence>
<name>A0A2G8TFU2_9BURK</name>
<accession>A0A2G8TFU2</accession>
<dbReference type="SUPFAM" id="SSF52016">
    <property type="entry name" value="LeuD/IlvD-like"/>
    <property type="match status" value="1"/>
</dbReference>
<comment type="pathway">
    <text evidence="3 10">Amino-acid biosynthesis; L-leucine biosynthesis; L-leucine from 3-methyl-2-oxobutanoate: step 2/4.</text>
</comment>
<evidence type="ECO:0000256" key="10">
    <source>
        <dbReference type="HAMAP-Rule" id="MF_01031"/>
    </source>
</evidence>